<dbReference type="EMBL" id="BAAAQM010000077">
    <property type="protein sequence ID" value="GAA2003322.1"/>
    <property type="molecule type" value="Genomic_DNA"/>
</dbReference>
<dbReference type="Pfam" id="PF12770">
    <property type="entry name" value="CHAT"/>
    <property type="match status" value="1"/>
</dbReference>
<organism evidence="2 3">
    <name type="scientific">Catenulispora subtropica</name>
    <dbReference type="NCBI Taxonomy" id="450798"/>
    <lineage>
        <taxon>Bacteria</taxon>
        <taxon>Bacillati</taxon>
        <taxon>Actinomycetota</taxon>
        <taxon>Actinomycetes</taxon>
        <taxon>Catenulisporales</taxon>
        <taxon>Catenulisporaceae</taxon>
        <taxon>Catenulispora</taxon>
    </lineage>
</organism>
<dbReference type="InterPro" id="IPR024983">
    <property type="entry name" value="CHAT_dom"/>
</dbReference>
<dbReference type="SMART" id="SM00028">
    <property type="entry name" value="TPR"/>
    <property type="match status" value="5"/>
</dbReference>
<dbReference type="InterPro" id="IPR011990">
    <property type="entry name" value="TPR-like_helical_dom_sf"/>
</dbReference>
<evidence type="ECO:0000313" key="2">
    <source>
        <dbReference type="EMBL" id="GAA2003322.1"/>
    </source>
</evidence>
<dbReference type="PANTHER" id="PTHR10098:SF108">
    <property type="entry name" value="TETRATRICOPEPTIDE REPEAT PROTEIN 28"/>
    <property type="match status" value="1"/>
</dbReference>
<proteinExistence type="predicted"/>
<dbReference type="Proteomes" id="UP001499854">
    <property type="component" value="Unassembled WGS sequence"/>
</dbReference>
<comment type="caution">
    <text evidence="2">The sequence shown here is derived from an EMBL/GenBank/DDBJ whole genome shotgun (WGS) entry which is preliminary data.</text>
</comment>
<keyword evidence="3" id="KW-1185">Reference proteome</keyword>
<protein>
    <submittedName>
        <fullName evidence="2">CHAT domain-containing protein</fullName>
    </submittedName>
</protein>
<dbReference type="InterPro" id="IPR019734">
    <property type="entry name" value="TPR_rpt"/>
</dbReference>
<name>A0ABN2TAG1_9ACTN</name>
<evidence type="ECO:0000259" key="1">
    <source>
        <dbReference type="Pfam" id="PF12770"/>
    </source>
</evidence>
<dbReference type="PANTHER" id="PTHR10098">
    <property type="entry name" value="RAPSYN-RELATED"/>
    <property type="match status" value="1"/>
</dbReference>
<evidence type="ECO:0000313" key="3">
    <source>
        <dbReference type="Proteomes" id="UP001499854"/>
    </source>
</evidence>
<sequence length="919" mass="96351">MPLSADRLARALESVDLVLADPAAGRAAAEAVLAESGDDAAAAIALRALGLSWKENGDLARAVRTLRRAITVAEKCGEHYRAAEARMSLVVILSDLGQTEAALAEATLAASVLTGADSARLDVNLGLVLIRIGRTTEALAAFDRGQPVLRAAGDARWETLLLNCRAVLHLYAGRYREASANLLRGERLSRRAGYHLLNAMIQLNLGYLARVTGNLPEALDRLDSAAGLYAEHGKRGTNLHADRADILLAAGLAAEARTTVAQSIAEQEKSGFRFNLAEAHLMHARTALADGDPAAAATAARTARGMFGRQRRAAWADLARHAEVAARFATGERSPGLLREAAGLGDRLAAAKWPVAPHEARLLAGRIAADLNRPEQAQALFEQVARHRHRGVAEIRALAWHAQALHALSTGRPTAAEQALRAGLRVHAEYNAVLGATDLRAHAAARGEELATLGLRLALERGDARAVLRWAETWRAASLRRRPVRPPDDEQLAADLAQLRRVVAELAEMEAPTVRSASRTEISRLNAERLRLEAAVRDRSRYARGAYAPEPPFAPAALAEALGERVLVEFVRLDDDLHAVTVRDGLVRRHRLGSYQAVLRQLDVVRFTMNRMSRRFGSPVMQKAAVEAYDHSRAVLDGLLFEPVRRAMDGGGAGVGVGVGRGGEPAAGWSGAERPLVIVPTGSLHALPWTALPTCAGRPVSVTPSARLWLSAAGAGAGVGGTDGGAGGSGGGNTGTEAASATGRGTVLMAGPGLAHAEPEIAALAARYPEAVVLSGADATAANAARALDGAALAHVATHGRFRSDHPLFSSLDAHDGPLYVYDLERLGSTPQLLVLSACESALSGVRPGDELMGLASAVFALGTRTLIASVTPVDDADTRTLMLALHAALARGRPPAAALAEASAATGIGGFVCFGFGG</sequence>
<dbReference type="Gene3D" id="1.25.40.10">
    <property type="entry name" value="Tetratricopeptide repeat domain"/>
    <property type="match status" value="2"/>
</dbReference>
<accession>A0ABN2TAG1</accession>
<reference evidence="2 3" key="1">
    <citation type="journal article" date="2019" name="Int. J. Syst. Evol. Microbiol.">
        <title>The Global Catalogue of Microorganisms (GCM) 10K type strain sequencing project: providing services to taxonomists for standard genome sequencing and annotation.</title>
        <authorList>
            <consortium name="The Broad Institute Genomics Platform"/>
            <consortium name="The Broad Institute Genome Sequencing Center for Infectious Disease"/>
            <person name="Wu L."/>
            <person name="Ma J."/>
        </authorList>
    </citation>
    <scope>NUCLEOTIDE SEQUENCE [LARGE SCALE GENOMIC DNA]</scope>
    <source>
        <strain evidence="2 3">JCM 16013</strain>
    </source>
</reference>
<gene>
    <name evidence="2" type="ORF">GCM10009838_81780</name>
</gene>
<dbReference type="RefSeq" id="WP_344662604.1">
    <property type="nucleotide sequence ID" value="NZ_BAAAQM010000077.1"/>
</dbReference>
<dbReference type="SUPFAM" id="SSF48452">
    <property type="entry name" value="TPR-like"/>
    <property type="match status" value="2"/>
</dbReference>
<feature type="domain" description="CHAT" evidence="1">
    <location>
        <begin position="637"/>
        <end position="904"/>
    </location>
</feature>